<dbReference type="Proteomes" id="UP000265703">
    <property type="component" value="Unassembled WGS sequence"/>
</dbReference>
<reference evidence="1 2" key="1">
    <citation type="submission" date="2018-06" db="EMBL/GenBank/DDBJ databases">
        <title>Comparative genomics reveals the genomic features of Rhizophagus irregularis, R. cerebriforme, R. diaphanum and Gigaspora rosea, and their symbiotic lifestyle signature.</title>
        <authorList>
            <person name="Morin E."/>
            <person name="San Clemente H."/>
            <person name="Chen E.C.H."/>
            <person name="De La Providencia I."/>
            <person name="Hainaut M."/>
            <person name="Kuo A."/>
            <person name="Kohler A."/>
            <person name="Murat C."/>
            <person name="Tang N."/>
            <person name="Roy S."/>
            <person name="Loubradou J."/>
            <person name="Henrissat B."/>
            <person name="Grigoriev I.V."/>
            <person name="Corradi N."/>
            <person name="Roux C."/>
            <person name="Martin F.M."/>
        </authorList>
    </citation>
    <scope>NUCLEOTIDE SEQUENCE [LARGE SCALE GENOMIC DNA]</scope>
    <source>
        <strain evidence="1 2">DAOM 227022</strain>
    </source>
</reference>
<organism evidence="1 2">
    <name type="scientific">Glomus cerebriforme</name>
    <dbReference type="NCBI Taxonomy" id="658196"/>
    <lineage>
        <taxon>Eukaryota</taxon>
        <taxon>Fungi</taxon>
        <taxon>Fungi incertae sedis</taxon>
        <taxon>Mucoromycota</taxon>
        <taxon>Glomeromycotina</taxon>
        <taxon>Glomeromycetes</taxon>
        <taxon>Glomerales</taxon>
        <taxon>Glomeraceae</taxon>
        <taxon>Glomus</taxon>
    </lineage>
</organism>
<sequence length="96" mass="11093">MGVDYKRRPTRVSKLKKHLAYDCNKVDSDTKISVLMMLTNNCEDSEDDSNTTSTIRSNKEDQINKALAKMFIICNLLFALIDHPYFVKFIKTIRST</sequence>
<protein>
    <submittedName>
        <fullName evidence="1">Uncharacterized protein</fullName>
    </submittedName>
</protein>
<gene>
    <name evidence="1" type="ORF">C1645_829705</name>
</gene>
<evidence type="ECO:0000313" key="2">
    <source>
        <dbReference type="Proteomes" id="UP000265703"/>
    </source>
</evidence>
<dbReference type="EMBL" id="QKYT01000380">
    <property type="protein sequence ID" value="RIA86139.1"/>
    <property type="molecule type" value="Genomic_DNA"/>
</dbReference>
<proteinExistence type="predicted"/>
<keyword evidence="2" id="KW-1185">Reference proteome</keyword>
<name>A0A397SML6_9GLOM</name>
<comment type="caution">
    <text evidence="1">The sequence shown here is derived from an EMBL/GenBank/DDBJ whole genome shotgun (WGS) entry which is preliminary data.</text>
</comment>
<dbReference type="OrthoDB" id="2411203at2759"/>
<evidence type="ECO:0000313" key="1">
    <source>
        <dbReference type="EMBL" id="RIA86139.1"/>
    </source>
</evidence>
<dbReference type="AlphaFoldDB" id="A0A397SML6"/>
<dbReference type="STRING" id="658196.A0A397SML6"/>
<accession>A0A397SML6</accession>